<dbReference type="Proteomes" id="UP000320811">
    <property type="component" value="Unassembled WGS sequence"/>
</dbReference>
<dbReference type="AlphaFoldDB" id="A0A561PW24"/>
<keyword evidence="1" id="KW-0732">Signal</keyword>
<protein>
    <submittedName>
        <fullName evidence="2">Uncharacterized protein</fullName>
    </submittedName>
</protein>
<organism evidence="2 3">
    <name type="scientific">Chitinophaga polysaccharea</name>
    <dbReference type="NCBI Taxonomy" id="1293035"/>
    <lineage>
        <taxon>Bacteria</taxon>
        <taxon>Pseudomonadati</taxon>
        <taxon>Bacteroidota</taxon>
        <taxon>Chitinophagia</taxon>
        <taxon>Chitinophagales</taxon>
        <taxon>Chitinophagaceae</taxon>
        <taxon>Chitinophaga</taxon>
    </lineage>
</organism>
<accession>A0A561PW24</accession>
<proteinExistence type="predicted"/>
<evidence type="ECO:0000313" key="2">
    <source>
        <dbReference type="EMBL" id="TWF42329.1"/>
    </source>
</evidence>
<keyword evidence="3" id="KW-1185">Reference proteome</keyword>
<evidence type="ECO:0000313" key="3">
    <source>
        <dbReference type="Proteomes" id="UP000320811"/>
    </source>
</evidence>
<feature type="signal peptide" evidence="1">
    <location>
        <begin position="1"/>
        <end position="23"/>
    </location>
</feature>
<name>A0A561PW24_9BACT</name>
<reference evidence="2 3" key="1">
    <citation type="submission" date="2019-06" db="EMBL/GenBank/DDBJ databases">
        <title>Sorghum-associated microbial communities from plants grown in Nebraska, USA.</title>
        <authorList>
            <person name="Schachtman D."/>
        </authorList>
    </citation>
    <scope>NUCLEOTIDE SEQUENCE [LARGE SCALE GENOMIC DNA]</scope>
    <source>
        <strain evidence="2 3">1209</strain>
    </source>
</reference>
<dbReference type="EMBL" id="VIWO01000002">
    <property type="protein sequence ID" value="TWF42329.1"/>
    <property type="molecule type" value="Genomic_DNA"/>
</dbReference>
<comment type="caution">
    <text evidence="2">The sequence shown here is derived from an EMBL/GenBank/DDBJ whole genome shotgun (WGS) entry which is preliminary data.</text>
</comment>
<gene>
    <name evidence="2" type="ORF">FHW36_10284</name>
</gene>
<evidence type="ECO:0000256" key="1">
    <source>
        <dbReference type="SAM" id="SignalP"/>
    </source>
</evidence>
<sequence>MSQLSQRIIAALLCLLVNGGVVAQQKNAPAPSPDHCSSSRAMQELYKKHPASLQAARKQEAYISSIVAKMREQRRTLAT</sequence>
<dbReference type="RefSeq" id="WP_145665667.1">
    <property type="nucleotide sequence ID" value="NZ_VIWO01000002.1"/>
</dbReference>
<feature type="chain" id="PRO_5022000686" evidence="1">
    <location>
        <begin position="24"/>
        <end position="79"/>
    </location>
</feature>